<dbReference type="InParanoid" id="M4BSW6"/>
<organism evidence="1 2">
    <name type="scientific">Hyaloperonospora arabidopsidis (strain Emoy2)</name>
    <name type="common">Downy mildew agent</name>
    <name type="synonym">Peronospora arabidopsidis</name>
    <dbReference type="NCBI Taxonomy" id="559515"/>
    <lineage>
        <taxon>Eukaryota</taxon>
        <taxon>Sar</taxon>
        <taxon>Stramenopiles</taxon>
        <taxon>Oomycota</taxon>
        <taxon>Peronosporomycetes</taxon>
        <taxon>Peronosporales</taxon>
        <taxon>Peronosporaceae</taxon>
        <taxon>Hyaloperonospora</taxon>
    </lineage>
</organism>
<proteinExistence type="predicted"/>
<reference evidence="1" key="2">
    <citation type="submission" date="2015-06" db="UniProtKB">
        <authorList>
            <consortium name="EnsemblProtists"/>
        </authorList>
    </citation>
    <scope>IDENTIFICATION</scope>
    <source>
        <strain evidence="1">Emoy2</strain>
    </source>
</reference>
<sequence>MIAEGLSPTDVTLQLRGTKIDLLAGVSELRIPTDLREWYPGKRESVGYGLYRVLLHEA</sequence>
<dbReference type="VEuPathDB" id="FungiDB:HpaG809551"/>
<evidence type="ECO:0000313" key="2">
    <source>
        <dbReference type="Proteomes" id="UP000011713"/>
    </source>
</evidence>
<name>M4BSW6_HYAAE</name>
<dbReference type="Proteomes" id="UP000011713">
    <property type="component" value="Unassembled WGS sequence"/>
</dbReference>
<dbReference type="EMBL" id="JH597790">
    <property type="status" value="NOT_ANNOTATED_CDS"/>
    <property type="molecule type" value="Genomic_DNA"/>
</dbReference>
<accession>M4BSW6</accession>
<evidence type="ECO:0000313" key="1">
    <source>
        <dbReference type="EnsemblProtists" id="HpaP809551"/>
    </source>
</evidence>
<reference evidence="2" key="1">
    <citation type="journal article" date="2010" name="Science">
        <title>Signatures of adaptation to obligate biotrophy in the Hyaloperonospora arabidopsidis genome.</title>
        <authorList>
            <person name="Baxter L."/>
            <person name="Tripathy S."/>
            <person name="Ishaque N."/>
            <person name="Boot N."/>
            <person name="Cabral A."/>
            <person name="Kemen E."/>
            <person name="Thines M."/>
            <person name="Ah-Fong A."/>
            <person name="Anderson R."/>
            <person name="Badejoko W."/>
            <person name="Bittner-Eddy P."/>
            <person name="Boore J.L."/>
            <person name="Chibucos M.C."/>
            <person name="Coates M."/>
            <person name="Dehal P."/>
            <person name="Delehaunty K."/>
            <person name="Dong S."/>
            <person name="Downton P."/>
            <person name="Dumas B."/>
            <person name="Fabro G."/>
            <person name="Fronick C."/>
            <person name="Fuerstenberg S.I."/>
            <person name="Fulton L."/>
            <person name="Gaulin E."/>
            <person name="Govers F."/>
            <person name="Hughes L."/>
            <person name="Humphray S."/>
            <person name="Jiang R.H."/>
            <person name="Judelson H."/>
            <person name="Kamoun S."/>
            <person name="Kyung K."/>
            <person name="Meijer H."/>
            <person name="Minx P."/>
            <person name="Morris P."/>
            <person name="Nelson J."/>
            <person name="Phuntumart V."/>
            <person name="Qutob D."/>
            <person name="Rehmany A."/>
            <person name="Rougon-Cardoso A."/>
            <person name="Ryden P."/>
            <person name="Torto-Alalibo T."/>
            <person name="Studholme D."/>
            <person name="Wang Y."/>
            <person name="Win J."/>
            <person name="Wood J."/>
            <person name="Clifton S.W."/>
            <person name="Rogers J."/>
            <person name="Van den Ackerveken G."/>
            <person name="Jones J.D."/>
            <person name="McDowell J.M."/>
            <person name="Beynon J."/>
            <person name="Tyler B.M."/>
        </authorList>
    </citation>
    <scope>NUCLEOTIDE SEQUENCE [LARGE SCALE GENOMIC DNA]</scope>
    <source>
        <strain evidence="2">Emoy2</strain>
    </source>
</reference>
<dbReference type="AlphaFoldDB" id="M4BSW6"/>
<protein>
    <submittedName>
        <fullName evidence="1">Uncharacterized protein</fullName>
    </submittedName>
</protein>
<dbReference type="HOGENOM" id="CLU_2983147_0_0_1"/>
<dbReference type="EnsemblProtists" id="HpaT809551">
    <property type="protein sequence ID" value="HpaP809551"/>
    <property type="gene ID" value="HpaG809551"/>
</dbReference>
<keyword evidence="2" id="KW-1185">Reference proteome</keyword>